<evidence type="ECO:0000313" key="3">
    <source>
        <dbReference type="Proteomes" id="UP000325273"/>
    </source>
</evidence>
<organism evidence="2 3">
    <name type="scientific">Paraburkholderia panacisoli</name>
    <dbReference type="NCBI Taxonomy" id="2603818"/>
    <lineage>
        <taxon>Bacteria</taxon>
        <taxon>Pseudomonadati</taxon>
        <taxon>Pseudomonadota</taxon>
        <taxon>Betaproteobacteria</taxon>
        <taxon>Burkholderiales</taxon>
        <taxon>Burkholderiaceae</taxon>
        <taxon>Paraburkholderia</taxon>
    </lineage>
</organism>
<dbReference type="EMBL" id="VTUZ01000065">
    <property type="protein sequence ID" value="KAA0998063.1"/>
    <property type="molecule type" value="Genomic_DNA"/>
</dbReference>
<dbReference type="PANTHER" id="PTHR36837">
    <property type="entry name" value="POLY(3-HYDROXYALKANOATE) POLYMERASE SUBUNIT PHAC"/>
    <property type="match status" value="1"/>
</dbReference>
<proteinExistence type="predicted"/>
<protein>
    <submittedName>
        <fullName evidence="2">Class II poly(R)-hydroxyalkanoic acid synthase</fullName>
    </submittedName>
</protein>
<name>A0A5B0G3J2_9BURK</name>
<comment type="caution">
    <text evidence="2">The sequence shown here is derived from an EMBL/GenBank/DDBJ whole genome shotgun (WGS) entry which is preliminary data.</text>
</comment>
<reference evidence="2 3" key="1">
    <citation type="submission" date="2019-08" db="EMBL/GenBank/DDBJ databases">
        <title>Paraburkholderia sp. DCY113.</title>
        <authorList>
            <person name="Kang J."/>
        </authorList>
    </citation>
    <scope>NUCLEOTIDE SEQUENCE [LARGE SCALE GENOMIC DNA]</scope>
    <source>
        <strain evidence="2 3">DCY113</strain>
    </source>
</reference>
<dbReference type="PANTHER" id="PTHR36837:SF5">
    <property type="entry name" value="POLY-3-HYDROXYBUTYRATE SYNTHASE"/>
    <property type="match status" value="1"/>
</dbReference>
<evidence type="ECO:0000313" key="2">
    <source>
        <dbReference type="EMBL" id="KAA0998063.1"/>
    </source>
</evidence>
<feature type="region of interest" description="Disordered" evidence="1">
    <location>
        <begin position="51"/>
        <end position="81"/>
    </location>
</feature>
<evidence type="ECO:0000256" key="1">
    <source>
        <dbReference type="SAM" id="MobiDB-lite"/>
    </source>
</evidence>
<sequence length="81" mass="9002">HIQSLINPPGNPKAKFFLNSELPASPAEWLATAKPEADSWWGDWRQWLAERSGERRPAPDTPGNEQHPPIADAPGTYVAEM</sequence>
<dbReference type="AlphaFoldDB" id="A0A5B0G3J2"/>
<feature type="non-terminal residue" evidence="2">
    <location>
        <position position="1"/>
    </location>
</feature>
<gene>
    <name evidence="2" type="ORF">FVF58_46030</name>
</gene>
<dbReference type="Proteomes" id="UP000325273">
    <property type="component" value="Unassembled WGS sequence"/>
</dbReference>
<accession>A0A5B0G3J2</accession>
<dbReference type="InterPro" id="IPR051321">
    <property type="entry name" value="PHA/PHB_synthase"/>
</dbReference>
<keyword evidence="3" id="KW-1185">Reference proteome</keyword>